<dbReference type="InParanoid" id="A0A0F7IFN5"/>
<evidence type="ECO:0000313" key="6">
    <source>
        <dbReference type="Proteomes" id="UP000034723"/>
    </source>
</evidence>
<dbReference type="GO" id="GO:0046872">
    <property type="term" value="F:metal ion binding"/>
    <property type="evidence" value="ECO:0007669"/>
    <property type="project" value="UniProtKB-KW"/>
</dbReference>
<keyword evidence="3" id="KW-0464">Manganese</keyword>
<feature type="domain" description="Serine/threonine specific protein phosphatases" evidence="4">
    <location>
        <begin position="1"/>
        <end position="251"/>
    </location>
</feature>
<reference evidence="5 6" key="1">
    <citation type="submission" date="2015-04" db="EMBL/GenBank/DDBJ databases">
        <title>The complete genome sequence of the hyperthermophilic, obligate iron-reducing archaeon Geoglobus ahangari strain 234T.</title>
        <authorList>
            <person name="Manzella M.P."/>
            <person name="Holmes D.E."/>
            <person name="Rocheleau J.M."/>
            <person name="Chung A."/>
            <person name="Reguera G."/>
            <person name="Kashefi K."/>
        </authorList>
    </citation>
    <scope>NUCLEOTIDE SEQUENCE [LARGE SCALE GENOMIC DNA]</scope>
    <source>
        <strain evidence="5 6">234</strain>
    </source>
</reference>
<evidence type="ECO:0000256" key="2">
    <source>
        <dbReference type="ARBA" id="ARBA00022723"/>
    </source>
</evidence>
<evidence type="ECO:0000313" key="5">
    <source>
        <dbReference type="EMBL" id="AKG92358.1"/>
    </source>
</evidence>
<dbReference type="Gene3D" id="3.60.21.10">
    <property type="match status" value="1"/>
</dbReference>
<dbReference type="InterPro" id="IPR004843">
    <property type="entry name" value="Calcineurin-like_PHP"/>
</dbReference>
<dbReference type="SUPFAM" id="SSF56300">
    <property type="entry name" value="Metallo-dependent phosphatases"/>
    <property type="match status" value="1"/>
</dbReference>
<dbReference type="AlphaFoldDB" id="A0A0F7IFN5"/>
<dbReference type="GeneID" id="24802874"/>
<dbReference type="STRING" id="113653.GAH_00288"/>
<dbReference type="CDD" id="cd00144">
    <property type="entry name" value="MPP_PPP_family"/>
    <property type="match status" value="1"/>
</dbReference>
<dbReference type="SMART" id="SM00156">
    <property type="entry name" value="PP2Ac"/>
    <property type="match status" value="1"/>
</dbReference>
<dbReference type="EMBL" id="CP011267">
    <property type="protein sequence ID" value="AKG92358.1"/>
    <property type="molecule type" value="Genomic_DNA"/>
</dbReference>
<evidence type="ECO:0000259" key="4">
    <source>
        <dbReference type="SMART" id="SM00156"/>
    </source>
</evidence>
<keyword evidence="5" id="KW-0378">Hydrolase</keyword>
<dbReference type="Pfam" id="PF00149">
    <property type="entry name" value="Metallophos"/>
    <property type="match status" value="1"/>
</dbReference>
<organism evidence="5 6">
    <name type="scientific">Geoglobus ahangari</name>
    <dbReference type="NCBI Taxonomy" id="113653"/>
    <lineage>
        <taxon>Archaea</taxon>
        <taxon>Methanobacteriati</taxon>
        <taxon>Methanobacteriota</taxon>
        <taxon>Archaeoglobi</taxon>
        <taxon>Archaeoglobales</taxon>
        <taxon>Archaeoglobaceae</taxon>
        <taxon>Geoglobus</taxon>
    </lineage>
</organism>
<evidence type="ECO:0000256" key="1">
    <source>
        <dbReference type="ARBA" id="ARBA00001936"/>
    </source>
</evidence>
<dbReference type="OrthoDB" id="303721at2157"/>
<dbReference type="KEGG" id="gah:GAH_00288"/>
<sequence>MLELIEQALEVRYPKVLELSPDRFSVVGDIHADLTALNLILRRAVRPVIFLGDYADRGDRPADVYRTILEGYISGEFILLRGNHETQDVHPHDLPYRLEEGGHDGEVYLALRRLWDSLPVCAVVNELFLVHGGVYTKACRILDEGVSLSDLRREAAMVEMLWNDPWEKDGCDHNYERGLGFFFGRLATRRFLDDIGVRTVIRSHEPYKVLKAEQDGMVVTVGSTGVYGTRIAFLNITGKVKNGYEVVGKYGHVL</sequence>
<dbReference type="HOGENOM" id="CLU_004962_0_0_2"/>
<comment type="cofactor">
    <cofactor evidence="1">
        <name>Mn(2+)</name>
        <dbReference type="ChEBI" id="CHEBI:29035"/>
    </cofactor>
</comment>
<dbReference type="Proteomes" id="UP000034723">
    <property type="component" value="Chromosome"/>
</dbReference>
<accession>A0A0F7IFN5</accession>
<dbReference type="EC" id="3.1.3.16" evidence="5"/>
<dbReference type="InterPro" id="IPR006186">
    <property type="entry name" value="Ser/Thr-sp_prot-phosphatase"/>
</dbReference>
<dbReference type="GO" id="GO:0004722">
    <property type="term" value="F:protein serine/threonine phosphatase activity"/>
    <property type="evidence" value="ECO:0007669"/>
    <property type="project" value="UniProtKB-EC"/>
</dbReference>
<gene>
    <name evidence="5" type="ORF">GAH_00288</name>
</gene>
<dbReference type="RefSeq" id="WP_048094360.1">
    <property type="nucleotide sequence ID" value="NZ_CP011267.1"/>
</dbReference>
<dbReference type="PANTHER" id="PTHR45668">
    <property type="entry name" value="SERINE/THREONINE-PROTEIN PHOSPHATASE 5-RELATED"/>
    <property type="match status" value="1"/>
</dbReference>
<dbReference type="InterPro" id="IPR051134">
    <property type="entry name" value="PPP_phosphatase"/>
</dbReference>
<protein>
    <submittedName>
        <fullName evidence="5">Calcineurin-like phosphoesterase</fullName>
        <ecNumber evidence="5">3.1.3.16</ecNumber>
    </submittedName>
</protein>
<dbReference type="InterPro" id="IPR029052">
    <property type="entry name" value="Metallo-depent_PP-like"/>
</dbReference>
<keyword evidence="2" id="KW-0479">Metal-binding</keyword>
<name>A0A0F7IFN5_9EURY</name>
<dbReference type="PANTHER" id="PTHR45668:SF9">
    <property type="entry name" value="SERINE_THREONINE-PROTEIN PHOSPHATASE 7"/>
    <property type="match status" value="1"/>
</dbReference>
<evidence type="ECO:0000256" key="3">
    <source>
        <dbReference type="ARBA" id="ARBA00023211"/>
    </source>
</evidence>
<keyword evidence="6" id="KW-1185">Reference proteome</keyword>
<proteinExistence type="predicted"/>